<comment type="caution">
    <text evidence="2">The sequence shown here is derived from an EMBL/GenBank/DDBJ whole genome shotgun (WGS) entry which is preliminary data.</text>
</comment>
<dbReference type="OrthoDB" id="3051543at2759"/>
<dbReference type="AlphaFoldDB" id="A0A369JJK7"/>
<evidence type="ECO:0000256" key="1">
    <source>
        <dbReference type="SAM" id="MobiDB-lite"/>
    </source>
</evidence>
<gene>
    <name evidence="2" type="ORF">Hypma_013121</name>
</gene>
<dbReference type="InParanoid" id="A0A369JJK7"/>
<sequence length="276" mass="31166">MNQNPPKRTADDAGLPLGSGRRRSHRRRPDLTRQERAMIRILDHHGLSKEVIGKRLECAPSTVYNILKKALPPASHDFGNEYDYVGDEFKAEFPPKRQDVDEKKIKFEDDEVMEEKHLPAIVVRKDSFKMPEPKKSSNTSPRKTTSTPVGGTIVRRRSKRHSVAIPVTPVHQSHPTAGPSRQRPILIDLEKEASDEDDVQEDFESPVVRFLSGLDHDLSSVHGALKKQDLGTTTKLFAIAGWPEEELHKMFKEALPEITIAQRFILVKGLKKHAAT</sequence>
<organism evidence="2 3">
    <name type="scientific">Hypsizygus marmoreus</name>
    <name type="common">White beech mushroom</name>
    <name type="synonym">Agaricus marmoreus</name>
    <dbReference type="NCBI Taxonomy" id="39966"/>
    <lineage>
        <taxon>Eukaryota</taxon>
        <taxon>Fungi</taxon>
        <taxon>Dikarya</taxon>
        <taxon>Basidiomycota</taxon>
        <taxon>Agaricomycotina</taxon>
        <taxon>Agaricomycetes</taxon>
        <taxon>Agaricomycetidae</taxon>
        <taxon>Agaricales</taxon>
        <taxon>Tricholomatineae</taxon>
        <taxon>Lyophyllaceae</taxon>
        <taxon>Hypsizygus</taxon>
    </lineage>
</organism>
<name>A0A369JJK7_HYPMA</name>
<feature type="region of interest" description="Disordered" evidence="1">
    <location>
        <begin position="1"/>
        <end position="31"/>
    </location>
</feature>
<proteinExistence type="predicted"/>
<reference evidence="2" key="1">
    <citation type="submission" date="2018-04" db="EMBL/GenBank/DDBJ databases">
        <title>Whole genome sequencing of Hypsizygus marmoreus.</title>
        <authorList>
            <person name="Choi I.-G."/>
            <person name="Min B."/>
            <person name="Kim J.-G."/>
            <person name="Kim S."/>
            <person name="Oh Y.-L."/>
            <person name="Kong W.-S."/>
            <person name="Park H."/>
            <person name="Jeong J."/>
            <person name="Song E.-S."/>
        </authorList>
    </citation>
    <scope>NUCLEOTIDE SEQUENCE [LARGE SCALE GENOMIC DNA]</scope>
    <source>
        <strain evidence="2">51987-8</strain>
    </source>
</reference>
<evidence type="ECO:0000313" key="2">
    <source>
        <dbReference type="EMBL" id="RDB19893.1"/>
    </source>
</evidence>
<feature type="region of interest" description="Disordered" evidence="1">
    <location>
        <begin position="125"/>
        <end position="159"/>
    </location>
</feature>
<accession>A0A369JJK7</accession>
<feature type="compositionally biased region" description="Basic and acidic residues" evidence="1">
    <location>
        <begin position="125"/>
        <end position="135"/>
    </location>
</feature>
<protein>
    <submittedName>
        <fullName evidence="2">Uncharacterized protein</fullName>
    </submittedName>
</protein>
<feature type="compositionally biased region" description="Polar residues" evidence="1">
    <location>
        <begin position="136"/>
        <end position="149"/>
    </location>
</feature>
<keyword evidence="3" id="KW-1185">Reference proteome</keyword>
<evidence type="ECO:0000313" key="3">
    <source>
        <dbReference type="Proteomes" id="UP000076154"/>
    </source>
</evidence>
<dbReference type="Proteomes" id="UP000076154">
    <property type="component" value="Unassembled WGS sequence"/>
</dbReference>
<dbReference type="EMBL" id="LUEZ02000071">
    <property type="protein sequence ID" value="RDB19893.1"/>
    <property type="molecule type" value="Genomic_DNA"/>
</dbReference>